<dbReference type="AlphaFoldDB" id="A0A7H2BF63"/>
<dbReference type="RefSeq" id="WP_190725011.1">
    <property type="nucleotide sequence ID" value="NZ_CP061539.1"/>
</dbReference>
<dbReference type="InterPro" id="IPR036736">
    <property type="entry name" value="ACP-like_sf"/>
</dbReference>
<dbReference type="Gene3D" id="1.10.1200.10">
    <property type="entry name" value="ACP-like"/>
    <property type="match status" value="1"/>
</dbReference>
<proteinExistence type="predicted"/>
<dbReference type="PROSITE" id="PS50075">
    <property type="entry name" value="CARRIER"/>
    <property type="match status" value="1"/>
</dbReference>
<evidence type="ECO:0000313" key="3">
    <source>
        <dbReference type="Proteomes" id="UP000516404"/>
    </source>
</evidence>
<evidence type="ECO:0000259" key="1">
    <source>
        <dbReference type="PROSITE" id="PS50075"/>
    </source>
</evidence>
<name>A0A7H2BF63_9MICC</name>
<feature type="domain" description="Carrier" evidence="1">
    <location>
        <begin position="1"/>
        <end position="75"/>
    </location>
</feature>
<organism evidence="2 3">
    <name type="scientific">Rothia terrae</name>
    <dbReference type="NCBI Taxonomy" id="396015"/>
    <lineage>
        <taxon>Bacteria</taxon>
        <taxon>Bacillati</taxon>
        <taxon>Actinomycetota</taxon>
        <taxon>Actinomycetes</taxon>
        <taxon>Micrococcales</taxon>
        <taxon>Micrococcaceae</taxon>
        <taxon>Rothia</taxon>
    </lineage>
</organism>
<dbReference type="Pfam" id="PF00550">
    <property type="entry name" value="PP-binding"/>
    <property type="match status" value="1"/>
</dbReference>
<keyword evidence="3" id="KW-1185">Reference proteome</keyword>
<dbReference type="EMBL" id="CP061539">
    <property type="protein sequence ID" value="QNV38309.1"/>
    <property type="molecule type" value="Genomic_DNA"/>
</dbReference>
<dbReference type="GeneID" id="96623249"/>
<protein>
    <submittedName>
        <fullName evidence="2">Acyl carrier protein</fullName>
    </submittedName>
</protein>
<gene>
    <name evidence="2" type="ORF">IDM49_03280</name>
</gene>
<sequence>MPNNELINVLERHIKDPMGLEKIVSQPETDLFTVGLDSMSAFALIDDLEEIGISVEFTDLLANPTAQYLDSQLRE</sequence>
<dbReference type="SUPFAM" id="SSF47336">
    <property type="entry name" value="ACP-like"/>
    <property type="match status" value="1"/>
</dbReference>
<dbReference type="Proteomes" id="UP000516404">
    <property type="component" value="Chromosome"/>
</dbReference>
<accession>A0A7H2BF63</accession>
<reference evidence="2 3" key="1">
    <citation type="submission" date="2020-09" db="EMBL/GenBank/DDBJ databases">
        <title>Investigation of environmental microbes.</title>
        <authorList>
            <person name="Ou Y."/>
            <person name="Kang Q."/>
        </authorList>
    </citation>
    <scope>NUCLEOTIDE SEQUENCE [LARGE SCALE GENOMIC DNA]</scope>
    <source>
        <strain evidence="2 3">KJZ-14</strain>
    </source>
</reference>
<dbReference type="KEGG" id="rter:IDM49_03280"/>
<dbReference type="InterPro" id="IPR009081">
    <property type="entry name" value="PP-bd_ACP"/>
</dbReference>
<evidence type="ECO:0000313" key="2">
    <source>
        <dbReference type="EMBL" id="QNV38309.1"/>
    </source>
</evidence>